<dbReference type="PANTHER" id="PTHR40448">
    <property type="entry name" value="TWO-COMPONENT SENSOR HISTIDINE KINASE"/>
    <property type="match status" value="1"/>
</dbReference>
<feature type="domain" description="Sensor histidine kinase NatK-like C-terminal" evidence="2">
    <location>
        <begin position="173"/>
        <end position="271"/>
    </location>
</feature>
<evidence type="ECO:0000313" key="4">
    <source>
        <dbReference type="Proteomes" id="UP001321861"/>
    </source>
</evidence>
<keyword evidence="1" id="KW-1133">Transmembrane helix</keyword>
<dbReference type="EMBL" id="AP026802">
    <property type="protein sequence ID" value="BDR59116.1"/>
    <property type="molecule type" value="Genomic_DNA"/>
</dbReference>
<sequence length="273" mass="30561">MIQRKGTEFSGSSTQWQKFSLSLKEFNQINQAFIIFAIFVLVVGIYVNHEVKNNRQKAQLYTEKSMMEGYIDTLEKMQLEIKKVQHDYKNMLIGIGGFVENGQVDSVGLENFLTKNKLIESNVEIKSGTLNQLKNINIPAVKGLVSTKIIQAVQLGIDVTVECSDQITINKVDPFDLSRALGIILDNAIEACIDQDQAKLSLAFIDDERQTIIIVANTCDEPTINVEAGRSKKGANHGLGLQNLADFVESSDYVELETICVDYTFTQKLFIKK</sequence>
<dbReference type="InterPro" id="IPR036890">
    <property type="entry name" value="HATPase_C_sf"/>
</dbReference>
<dbReference type="RefSeq" id="WP_317634926.1">
    <property type="nucleotide sequence ID" value="NZ_AP026802.1"/>
</dbReference>
<proteinExistence type="predicted"/>
<feature type="transmembrane region" description="Helical" evidence="1">
    <location>
        <begin position="29"/>
        <end position="47"/>
    </location>
</feature>
<evidence type="ECO:0000313" key="3">
    <source>
        <dbReference type="EMBL" id="BDR59116.1"/>
    </source>
</evidence>
<dbReference type="PANTHER" id="PTHR40448:SF1">
    <property type="entry name" value="TWO-COMPONENT SENSOR HISTIDINE KINASE"/>
    <property type="match status" value="1"/>
</dbReference>
<dbReference type="Pfam" id="PF14501">
    <property type="entry name" value="HATPase_c_5"/>
    <property type="match status" value="1"/>
</dbReference>
<keyword evidence="1" id="KW-0812">Transmembrane</keyword>
<dbReference type="Proteomes" id="UP001321861">
    <property type="component" value="Chromosome"/>
</dbReference>
<protein>
    <recommendedName>
        <fullName evidence="2">Sensor histidine kinase NatK-like C-terminal domain-containing protein</fullName>
    </recommendedName>
</protein>
<reference evidence="3 4" key="1">
    <citation type="journal article" date="2023" name="Microbiol. Spectr.">
        <title>Symbiosis of Carpenter Bees with Uncharacterized Lactic Acid Bacteria Showing NAD Auxotrophy.</title>
        <authorList>
            <person name="Kawasaki S."/>
            <person name="Ozawa K."/>
            <person name="Mori T."/>
            <person name="Yamamoto A."/>
            <person name="Ito M."/>
            <person name="Ohkuma M."/>
            <person name="Sakamoto M."/>
            <person name="Matsutani M."/>
        </authorList>
    </citation>
    <scope>NUCLEOTIDE SEQUENCE [LARGE SCALE GENOMIC DNA]</scope>
    <source>
        <strain evidence="3 4">XA3</strain>
    </source>
</reference>
<keyword evidence="4" id="KW-1185">Reference proteome</keyword>
<keyword evidence="1" id="KW-0472">Membrane</keyword>
<dbReference type="InterPro" id="IPR032834">
    <property type="entry name" value="NatK-like_C"/>
</dbReference>
<dbReference type="SUPFAM" id="SSF55874">
    <property type="entry name" value="ATPase domain of HSP90 chaperone/DNA topoisomerase II/histidine kinase"/>
    <property type="match status" value="1"/>
</dbReference>
<organism evidence="3 4">
    <name type="scientific">Xylocopilactobacillus apicola</name>
    <dbReference type="NCBI Taxonomy" id="2932184"/>
    <lineage>
        <taxon>Bacteria</taxon>
        <taxon>Bacillati</taxon>
        <taxon>Bacillota</taxon>
        <taxon>Bacilli</taxon>
        <taxon>Lactobacillales</taxon>
        <taxon>Lactobacillaceae</taxon>
        <taxon>Xylocopilactobacillus</taxon>
    </lineage>
</organism>
<dbReference type="AlphaFoldDB" id="A0AAU9DKP1"/>
<evidence type="ECO:0000256" key="1">
    <source>
        <dbReference type="SAM" id="Phobius"/>
    </source>
</evidence>
<dbReference type="Gene3D" id="3.30.565.10">
    <property type="entry name" value="Histidine kinase-like ATPase, C-terminal domain"/>
    <property type="match status" value="1"/>
</dbReference>
<dbReference type="GO" id="GO:0042802">
    <property type="term" value="F:identical protein binding"/>
    <property type="evidence" value="ECO:0007669"/>
    <property type="project" value="TreeGrafter"/>
</dbReference>
<gene>
    <name evidence="3" type="ORF">XA3_15570</name>
</gene>
<evidence type="ECO:0000259" key="2">
    <source>
        <dbReference type="Pfam" id="PF14501"/>
    </source>
</evidence>
<accession>A0AAU9DKP1</accession>
<name>A0AAU9DKP1_9LACO</name>
<dbReference type="KEGG" id="xap:XA3_15570"/>